<proteinExistence type="predicted"/>
<dbReference type="Proteomes" id="UP000295334">
    <property type="component" value="Unassembled WGS sequence"/>
</dbReference>
<accession>A0A4R1BN44</accession>
<dbReference type="EMBL" id="SJZI01000003">
    <property type="protein sequence ID" value="TCJ18767.1"/>
    <property type="molecule type" value="Genomic_DNA"/>
</dbReference>
<dbReference type="InterPro" id="IPR021284">
    <property type="entry name" value="DUF2750"/>
</dbReference>
<reference evidence="1 2" key="1">
    <citation type="submission" date="2019-03" db="EMBL/GenBank/DDBJ databases">
        <authorList>
            <person name="Kim M.K.M."/>
        </authorList>
    </citation>
    <scope>NUCLEOTIDE SEQUENCE [LARGE SCALE GENOMIC DNA]</scope>
    <source>
        <strain evidence="1 2">17J68-12</strain>
    </source>
</reference>
<dbReference type="AlphaFoldDB" id="A0A4R1BN44"/>
<name>A0A4R1BN44_9BACT</name>
<dbReference type="Pfam" id="PF11042">
    <property type="entry name" value="DUF2750"/>
    <property type="match status" value="1"/>
</dbReference>
<organism evidence="1 2">
    <name type="scientific">Flaviaesturariibacter flavus</name>
    <dbReference type="NCBI Taxonomy" id="2502780"/>
    <lineage>
        <taxon>Bacteria</taxon>
        <taxon>Pseudomonadati</taxon>
        <taxon>Bacteroidota</taxon>
        <taxon>Chitinophagia</taxon>
        <taxon>Chitinophagales</taxon>
        <taxon>Chitinophagaceae</taxon>
        <taxon>Flaviaestuariibacter</taxon>
    </lineage>
</organism>
<keyword evidence="2" id="KW-1185">Reference proteome</keyword>
<sequence length="158" mass="17705">MLPDNNVADEQYNQFIEQVIANRSVWALRSAEGYAVSPSNDYDDAEVIPFWSDAATAESLANDEWSDYKAEQIALGEFLETWMLGMQQEGMLVGTNWDASLEGTELEPLELAYALTGRLLETGATVELENFSLADFHEQLRQALDSDNDEEEADEEKA</sequence>
<comment type="caution">
    <text evidence="1">The sequence shown here is derived from an EMBL/GenBank/DDBJ whole genome shotgun (WGS) entry which is preliminary data.</text>
</comment>
<protein>
    <submittedName>
        <fullName evidence="1">DUF2750 domain-containing protein</fullName>
    </submittedName>
</protein>
<evidence type="ECO:0000313" key="1">
    <source>
        <dbReference type="EMBL" id="TCJ18767.1"/>
    </source>
</evidence>
<dbReference type="RefSeq" id="WP_131446754.1">
    <property type="nucleotide sequence ID" value="NZ_SJZI01000003.1"/>
</dbReference>
<dbReference type="OrthoDB" id="2936081at2"/>
<gene>
    <name evidence="1" type="ORF">EPD60_03130</name>
</gene>
<evidence type="ECO:0000313" key="2">
    <source>
        <dbReference type="Proteomes" id="UP000295334"/>
    </source>
</evidence>